<protein>
    <submittedName>
        <fullName evidence="2">C-terminal processing protease CtpA/Prc</fullName>
    </submittedName>
</protein>
<dbReference type="InterPro" id="IPR005151">
    <property type="entry name" value="Tail-specific_protease"/>
</dbReference>
<dbReference type="RefSeq" id="WP_310091867.1">
    <property type="nucleotide sequence ID" value="NZ_JAVDUU010000001.1"/>
</dbReference>
<dbReference type="Gene3D" id="3.90.226.10">
    <property type="entry name" value="2-enoyl-CoA Hydratase, Chain A, domain 1"/>
    <property type="match status" value="1"/>
</dbReference>
<name>A0ABU1T6E5_9SPHI</name>
<dbReference type="Proteomes" id="UP001247620">
    <property type="component" value="Unassembled WGS sequence"/>
</dbReference>
<dbReference type="SMART" id="SM00245">
    <property type="entry name" value="TSPc"/>
    <property type="match status" value="1"/>
</dbReference>
<dbReference type="GO" id="GO:0006508">
    <property type="term" value="P:proteolysis"/>
    <property type="evidence" value="ECO:0007669"/>
    <property type="project" value="UniProtKB-KW"/>
</dbReference>
<dbReference type="PROSITE" id="PS50106">
    <property type="entry name" value="PDZ"/>
    <property type="match status" value="1"/>
</dbReference>
<dbReference type="PANTHER" id="PTHR32060:SF30">
    <property type="entry name" value="CARBOXY-TERMINAL PROCESSING PROTEASE CTPA"/>
    <property type="match status" value="1"/>
</dbReference>
<sequence>MKKLFYFIFIFSVAAISACKKDKGPDKTDTKPTKLQLTEDSVYMFAKEDYYWNSVIPDYNAFNPRQYTGSSDLDALTSEIYGYTKLTKNPLNGNRSYEYDDFNPGTSKYSFIDDGTINDELNGVKGDFGFNYFYRDYTDIRVSLVYAGSPAAAAGLVRGDEIVAINGSSGSAIYITNKNDPANDAGYKFVSNAVDNGSTITLKIQKADGTTVTKELTAKSYTTNPVITYKTYKLSNGKIAGYVVFSSFTSLANAQPKLDAVFTSFASAGVTDVIVDLRYNGGGYVETSAYLSNLLVPSGASGSVMNTTYWTANMQNDKYPLLKAKLGNLPTGYFKSTNADQIEKFSKKGSLNVNRVFFIVTGNTASASELTINNLRPKMDVQLIGETTYGKPVGFISDLVINGYYLFTPEFETKNSAGEGGYYVGMTPEGSTPNGGVYAGKHDSDDLTKNFGDEEEGLLHDALTYIESNKYPASSTVKIQSLSAGITMSAAQKNALAVKTNERKFHGMLIKLPGRN</sequence>
<dbReference type="Pfam" id="PF03572">
    <property type="entry name" value="Peptidase_S41"/>
    <property type="match status" value="1"/>
</dbReference>
<accession>A0ABU1T6E5</accession>
<evidence type="ECO:0000259" key="1">
    <source>
        <dbReference type="PROSITE" id="PS50106"/>
    </source>
</evidence>
<dbReference type="Gene3D" id="3.30.750.170">
    <property type="match status" value="1"/>
</dbReference>
<dbReference type="Gene3D" id="2.30.42.10">
    <property type="match status" value="1"/>
</dbReference>
<evidence type="ECO:0000313" key="3">
    <source>
        <dbReference type="Proteomes" id="UP001247620"/>
    </source>
</evidence>
<keyword evidence="3" id="KW-1185">Reference proteome</keyword>
<dbReference type="PANTHER" id="PTHR32060">
    <property type="entry name" value="TAIL-SPECIFIC PROTEASE"/>
    <property type="match status" value="1"/>
</dbReference>
<gene>
    <name evidence="2" type="ORF">J2W55_000639</name>
</gene>
<evidence type="ECO:0000313" key="2">
    <source>
        <dbReference type="EMBL" id="MDR6940811.1"/>
    </source>
</evidence>
<dbReference type="InterPro" id="IPR041489">
    <property type="entry name" value="PDZ_6"/>
</dbReference>
<dbReference type="SUPFAM" id="SSF52096">
    <property type="entry name" value="ClpP/crotonase"/>
    <property type="match status" value="1"/>
</dbReference>
<dbReference type="SUPFAM" id="SSF50156">
    <property type="entry name" value="PDZ domain-like"/>
    <property type="match status" value="1"/>
</dbReference>
<comment type="caution">
    <text evidence="2">The sequence shown here is derived from an EMBL/GenBank/DDBJ whole genome shotgun (WGS) entry which is preliminary data.</text>
</comment>
<dbReference type="SMART" id="SM00228">
    <property type="entry name" value="PDZ"/>
    <property type="match status" value="1"/>
</dbReference>
<dbReference type="InterPro" id="IPR029045">
    <property type="entry name" value="ClpP/crotonase-like_dom_sf"/>
</dbReference>
<proteinExistence type="predicted"/>
<dbReference type="EMBL" id="JAVDUU010000001">
    <property type="protein sequence ID" value="MDR6940811.1"/>
    <property type="molecule type" value="Genomic_DNA"/>
</dbReference>
<organism evidence="2 3">
    <name type="scientific">Mucilaginibacter pocheonensis</name>
    <dbReference type="NCBI Taxonomy" id="398050"/>
    <lineage>
        <taxon>Bacteria</taxon>
        <taxon>Pseudomonadati</taxon>
        <taxon>Bacteroidota</taxon>
        <taxon>Sphingobacteriia</taxon>
        <taxon>Sphingobacteriales</taxon>
        <taxon>Sphingobacteriaceae</taxon>
        <taxon>Mucilaginibacter</taxon>
    </lineage>
</organism>
<dbReference type="Pfam" id="PF17820">
    <property type="entry name" value="PDZ_6"/>
    <property type="match status" value="1"/>
</dbReference>
<dbReference type="InterPro" id="IPR001478">
    <property type="entry name" value="PDZ"/>
</dbReference>
<dbReference type="GO" id="GO:0008233">
    <property type="term" value="F:peptidase activity"/>
    <property type="evidence" value="ECO:0007669"/>
    <property type="project" value="UniProtKB-KW"/>
</dbReference>
<dbReference type="InterPro" id="IPR036034">
    <property type="entry name" value="PDZ_sf"/>
</dbReference>
<dbReference type="PROSITE" id="PS51257">
    <property type="entry name" value="PROKAR_LIPOPROTEIN"/>
    <property type="match status" value="1"/>
</dbReference>
<keyword evidence="2" id="KW-0645">Protease</keyword>
<keyword evidence="2" id="KW-0378">Hydrolase</keyword>
<reference evidence="2 3" key="1">
    <citation type="submission" date="2023-07" db="EMBL/GenBank/DDBJ databases">
        <title>Sorghum-associated microbial communities from plants grown in Nebraska, USA.</title>
        <authorList>
            <person name="Schachtman D."/>
        </authorList>
    </citation>
    <scope>NUCLEOTIDE SEQUENCE [LARGE SCALE GENOMIC DNA]</scope>
    <source>
        <strain evidence="2 3">3262</strain>
    </source>
</reference>
<feature type="domain" description="PDZ" evidence="1">
    <location>
        <begin position="125"/>
        <end position="173"/>
    </location>
</feature>